<feature type="compositionally biased region" description="Basic and acidic residues" evidence="1">
    <location>
        <begin position="86"/>
        <end position="98"/>
    </location>
</feature>
<dbReference type="Proteomes" id="UP000799770">
    <property type="component" value="Unassembled WGS sequence"/>
</dbReference>
<reference evidence="2" key="1">
    <citation type="journal article" date="2020" name="Stud. Mycol.">
        <title>101 Dothideomycetes genomes: a test case for predicting lifestyles and emergence of pathogens.</title>
        <authorList>
            <person name="Haridas S."/>
            <person name="Albert R."/>
            <person name="Binder M."/>
            <person name="Bloem J."/>
            <person name="Labutti K."/>
            <person name="Salamov A."/>
            <person name="Andreopoulos B."/>
            <person name="Baker S."/>
            <person name="Barry K."/>
            <person name="Bills G."/>
            <person name="Bluhm B."/>
            <person name="Cannon C."/>
            <person name="Castanera R."/>
            <person name="Culley D."/>
            <person name="Daum C."/>
            <person name="Ezra D."/>
            <person name="Gonzalez J."/>
            <person name="Henrissat B."/>
            <person name="Kuo A."/>
            <person name="Liang C."/>
            <person name="Lipzen A."/>
            <person name="Lutzoni F."/>
            <person name="Magnuson J."/>
            <person name="Mondo S."/>
            <person name="Nolan M."/>
            <person name="Ohm R."/>
            <person name="Pangilinan J."/>
            <person name="Park H.-J."/>
            <person name="Ramirez L."/>
            <person name="Alfaro M."/>
            <person name="Sun H."/>
            <person name="Tritt A."/>
            <person name="Yoshinaga Y."/>
            <person name="Zwiers L.-H."/>
            <person name="Turgeon B."/>
            <person name="Goodwin S."/>
            <person name="Spatafora J."/>
            <person name="Crous P."/>
            <person name="Grigoriev I."/>
        </authorList>
    </citation>
    <scope>NUCLEOTIDE SEQUENCE</scope>
    <source>
        <strain evidence="2">CBS 627.86</strain>
    </source>
</reference>
<dbReference type="AlphaFoldDB" id="A0A6A5YD77"/>
<evidence type="ECO:0000313" key="3">
    <source>
        <dbReference type="Proteomes" id="UP000799770"/>
    </source>
</evidence>
<evidence type="ECO:0000256" key="1">
    <source>
        <dbReference type="SAM" id="MobiDB-lite"/>
    </source>
</evidence>
<name>A0A6A5YD77_9PLEO</name>
<organism evidence="2 3">
    <name type="scientific">Lophiotrema nucula</name>
    <dbReference type="NCBI Taxonomy" id="690887"/>
    <lineage>
        <taxon>Eukaryota</taxon>
        <taxon>Fungi</taxon>
        <taxon>Dikarya</taxon>
        <taxon>Ascomycota</taxon>
        <taxon>Pezizomycotina</taxon>
        <taxon>Dothideomycetes</taxon>
        <taxon>Pleosporomycetidae</taxon>
        <taxon>Pleosporales</taxon>
        <taxon>Lophiotremataceae</taxon>
        <taxon>Lophiotrema</taxon>
    </lineage>
</organism>
<proteinExistence type="predicted"/>
<sequence>MLLLYSDAYVDPKTGNVWRKGKPDGKYYSETTITASNLKPFPSTQFLGAGWRNYDSMPEDGKLVPKGCIDQTDVDLSDVRWYQNSSRKDNGNGEEYPRPTKPTAKQIATKTLKPYTRGDKGLNKSEARKKYPGVKTAEVSSSKGKGKRKSQNQNDSDATPEPEAKKRRGRPPKPMVEKPTAIVDTDKESTSNQINSDDEETKPKLTGYNGNLTSLFKAPGTAFASPSSYNNPRASHTTEKSLNWHSTQEYDPDVYPQYKRGGTSILIKPKANTSWLPIAIYQRSHPTQDLFDPARNTRTQTTPGLTPSDNAPQETKRPDGQGPGRVRPRKPKDLGNMHDGGCSTMSNILTTIAMDEVADFSGFESPGDIDTEAEDN</sequence>
<feature type="compositionally biased region" description="Basic and acidic residues" evidence="1">
    <location>
        <begin position="116"/>
        <end position="129"/>
    </location>
</feature>
<feature type="region of interest" description="Disordered" evidence="1">
    <location>
        <begin position="81"/>
        <end position="245"/>
    </location>
</feature>
<gene>
    <name evidence="2" type="ORF">BDV96DRAFT_608430</name>
</gene>
<feature type="compositionally biased region" description="Polar residues" evidence="1">
    <location>
        <begin position="224"/>
        <end position="245"/>
    </location>
</feature>
<evidence type="ECO:0000313" key="2">
    <source>
        <dbReference type="EMBL" id="KAF2105212.1"/>
    </source>
</evidence>
<accession>A0A6A5YD77</accession>
<feature type="compositionally biased region" description="Polar residues" evidence="1">
    <location>
        <begin position="296"/>
        <end position="313"/>
    </location>
</feature>
<keyword evidence="3" id="KW-1185">Reference proteome</keyword>
<protein>
    <submittedName>
        <fullName evidence="2">Uncharacterized protein</fullName>
    </submittedName>
</protein>
<feature type="region of interest" description="Disordered" evidence="1">
    <location>
        <begin position="287"/>
        <end position="342"/>
    </location>
</feature>
<dbReference type="EMBL" id="ML977397">
    <property type="protein sequence ID" value="KAF2105212.1"/>
    <property type="molecule type" value="Genomic_DNA"/>
</dbReference>